<accession>A0ABN3SL66</accession>
<sequence>MTVFYCSKCSKRLTPDLQRLPAVPEVSEHDKDRDKKTLLAPSTVPQGYYAIDPEPWGAPFEPAGSEPRRPLGNRALLMRADLCDLVSAGPRDSAIVHPDDMSDLTLVNTDGQHWGCCGPLGTGGRNMACTCGALIATLAADCMGPHELHLDPIRVYAWEG</sequence>
<proteinExistence type="predicted"/>
<name>A0ABN3SL66_9ACTN</name>
<reference evidence="1 2" key="1">
    <citation type="journal article" date="2019" name="Int. J. Syst. Evol. Microbiol.">
        <title>The Global Catalogue of Microorganisms (GCM) 10K type strain sequencing project: providing services to taxonomists for standard genome sequencing and annotation.</title>
        <authorList>
            <consortium name="The Broad Institute Genomics Platform"/>
            <consortium name="The Broad Institute Genome Sequencing Center for Infectious Disease"/>
            <person name="Wu L."/>
            <person name="Ma J."/>
        </authorList>
    </citation>
    <scope>NUCLEOTIDE SEQUENCE [LARGE SCALE GENOMIC DNA]</scope>
    <source>
        <strain evidence="1 2">JCM 16374</strain>
    </source>
</reference>
<gene>
    <name evidence="1" type="ORF">GCM10009864_60150</name>
</gene>
<dbReference type="RefSeq" id="WP_344581831.1">
    <property type="nucleotide sequence ID" value="NZ_BAAARK010000025.1"/>
</dbReference>
<evidence type="ECO:0000313" key="1">
    <source>
        <dbReference type="EMBL" id="GAA2679817.1"/>
    </source>
</evidence>
<comment type="caution">
    <text evidence="1">The sequence shown here is derived from an EMBL/GenBank/DDBJ whole genome shotgun (WGS) entry which is preliminary data.</text>
</comment>
<dbReference type="EMBL" id="BAAARK010000025">
    <property type="protein sequence ID" value="GAA2679817.1"/>
    <property type="molecule type" value="Genomic_DNA"/>
</dbReference>
<organism evidence="1 2">
    <name type="scientific">Streptomyces lunalinharesii</name>
    <dbReference type="NCBI Taxonomy" id="333384"/>
    <lineage>
        <taxon>Bacteria</taxon>
        <taxon>Bacillati</taxon>
        <taxon>Actinomycetota</taxon>
        <taxon>Actinomycetes</taxon>
        <taxon>Kitasatosporales</taxon>
        <taxon>Streptomycetaceae</taxon>
        <taxon>Streptomyces</taxon>
    </lineage>
</organism>
<dbReference type="Proteomes" id="UP001500994">
    <property type="component" value="Unassembled WGS sequence"/>
</dbReference>
<protein>
    <submittedName>
        <fullName evidence="1">Uncharacterized protein</fullName>
    </submittedName>
</protein>
<evidence type="ECO:0000313" key="2">
    <source>
        <dbReference type="Proteomes" id="UP001500994"/>
    </source>
</evidence>
<keyword evidence="2" id="KW-1185">Reference proteome</keyword>